<proteinExistence type="predicted"/>
<dbReference type="InterPro" id="IPR036397">
    <property type="entry name" value="RNaseH_sf"/>
</dbReference>
<name>A0A9J6D481_RHIMP</name>
<keyword evidence="3" id="KW-1185">Reference proteome</keyword>
<reference evidence="2" key="1">
    <citation type="journal article" date="2020" name="Cell">
        <title>Large-Scale Comparative Analyses of Tick Genomes Elucidate Their Genetic Diversity and Vector Capacities.</title>
        <authorList>
            <consortium name="Tick Genome and Microbiome Consortium (TIGMIC)"/>
            <person name="Jia N."/>
            <person name="Wang J."/>
            <person name="Shi W."/>
            <person name="Du L."/>
            <person name="Sun Y."/>
            <person name="Zhan W."/>
            <person name="Jiang J.F."/>
            <person name="Wang Q."/>
            <person name="Zhang B."/>
            <person name="Ji P."/>
            <person name="Bell-Sakyi L."/>
            <person name="Cui X.M."/>
            <person name="Yuan T.T."/>
            <person name="Jiang B.G."/>
            <person name="Yang W.F."/>
            <person name="Lam T.T."/>
            <person name="Chang Q.C."/>
            <person name="Ding S.J."/>
            <person name="Wang X.J."/>
            <person name="Zhu J.G."/>
            <person name="Ruan X.D."/>
            <person name="Zhao L."/>
            <person name="Wei J.T."/>
            <person name="Ye R.Z."/>
            <person name="Que T.C."/>
            <person name="Du C.H."/>
            <person name="Zhou Y.H."/>
            <person name="Cheng J.X."/>
            <person name="Dai P.F."/>
            <person name="Guo W.B."/>
            <person name="Han X.H."/>
            <person name="Huang E.J."/>
            <person name="Li L.F."/>
            <person name="Wei W."/>
            <person name="Gao Y.C."/>
            <person name="Liu J.Z."/>
            <person name="Shao H.Z."/>
            <person name="Wang X."/>
            <person name="Wang C.C."/>
            <person name="Yang T.C."/>
            <person name="Huo Q.B."/>
            <person name="Li W."/>
            <person name="Chen H.Y."/>
            <person name="Chen S.E."/>
            <person name="Zhou L.G."/>
            <person name="Ni X.B."/>
            <person name="Tian J.H."/>
            <person name="Sheng Y."/>
            <person name="Liu T."/>
            <person name="Pan Y.S."/>
            <person name="Xia L.Y."/>
            <person name="Li J."/>
            <person name="Zhao F."/>
            <person name="Cao W.C."/>
        </authorList>
    </citation>
    <scope>NUCLEOTIDE SEQUENCE</scope>
    <source>
        <strain evidence="2">Rmic-2018</strain>
    </source>
</reference>
<dbReference type="InterPro" id="IPR038717">
    <property type="entry name" value="Tc1-like_DDE_dom"/>
</dbReference>
<dbReference type="AlphaFoldDB" id="A0A9J6D481"/>
<dbReference type="Proteomes" id="UP000821866">
    <property type="component" value="Chromosome 9"/>
</dbReference>
<dbReference type="VEuPathDB" id="VectorBase:LOC119173646"/>
<comment type="caution">
    <text evidence="2">The sequence shown here is derived from an EMBL/GenBank/DDBJ whole genome shotgun (WGS) entry which is preliminary data.</text>
</comment>
<dbReference type="GO" id="GO:0003676">
    <property type="term" value="F:nucleic acid binding"/>
    <property type="evidence" value="ECO:0007669"/>
    <property type="project" value="InterPro"/>
</dbReference>
<dbReference type="PANTHER" id="PTHR33939:SF1">
    <property type="entry name" value="DUF4371 DOMAIN-CONTAINING PROTEIN"/>
    <property type="match status" value="1"/>
</dbReference>
<feature type="domain" description="Tc1-like transposase DDE" evidence="1">
    <location>
        <begin position="131"/>
        <end position="252"/>
    </location>
</feature>
<dbReference type="EMBL" id="JABSTU010000011">
    <property type="protein sequence ID" value="KAH8008892.1"/>
    <property type="molecule type" value="Genomic_DNA"/>
</dbReference>
<protein>
    <recommendedName>
        <fullName evidence="1">Tc1-like transposase DDE domain-containing protein</fullName>
    </recommendedName>
</protein>
<organism evidence="2 3">
    <name type="scientific">Rhipicephalus microplus</name>
    <name type="common">Cattle tick</name>
    <name type="synonym">Boophilus microplus</name>
    <dbReference type="NCBI Taxonomy" id="6941"/>
    <lineage>
        <taxon>Eukaryota</taxon>
        <taxon>Metazoa</taxon>
        <taxon>Ecdysozoa</taxon>
        <taxon>Arthropoda</taxon>
        <taxon>Chelicerata</taxon>
        <taxon>Arachnida</taxon>
        <taxon>Acari</taxon>
        <taxon>Parasitiformes</taxon>
        <taxon>Ixodida</taxon>
        <taxon>Ixodoidea</taxon>
        <taxon>Ixodidae</taxon>
        <taxon>Rhipicephalinae</taxon>
        <taxon>Rhipicephalus</taxon>
        <taxon>Boophilus</taxon>
    </lineage>
</organism>
<evidence type="ECO:0000313" key="3">
    <source>
        <dbReference type="Proteomes" id="UP000821866"/>
    </source>
</evidence>
<dbReference type="Pfam" id="PF13358">
    <property type="entry name" value="DDE_3"/>
    <property type="match status" value="1"/>
</dbReference>
<dbReference type="PANTHER" id="PTHR33939">
    <property type="entry name" value="PROTEIN CBG22215"/>
    <property type="match status" value="1"/>
</dbReference>
<evidence type="ECO:0000313" key="2">
    <source>
        <dbReference type="EMBL" id="KAH8008892.1"/>
    </source>
</evidence>
<sequence>MNAVCTFCSSCPLQYFRLWSCQDSSCCCGYVYLCVLTRALVRFALYRCIIYLDETWVNAGPTKEYVWQDTTVKSSQDAFLKGLTTGLAAPSGKGARLILVHAGSSATGFIEGAADYFRAKKGGSADYHSEMDGRYFEEWFTNKLLPNIPPNSVIVMDNAPYHSVALEKAPTKSTRKADIQLWLTKKGVPWSEDMVRAELLELSQKVNTPSIVYRIDTLAATHGHELLRVPPYHCEFNPIELVWSQVKGYIAARNTGFTLAEVEKLLPEALASVKQEKWQNCCAYVEQVEAEAWERDMIVDSKIEPLVFCICDSCNSSSDESGAQFSDDELSGIDQLCWLSRNVRPVSGGFVYEARLVELDCGHLSSEPARAASC</sequence>
<evidence type="ECO:0000259" key="1">
    <source>
        <dbReference type="Pfam" id="PF13358"/>
    </source>
</evidence>
<reference evidence="2" key="2">
    <citation type="submission" date="2021-09" db="EMBL/GenBank/DDBJ databases">
        <authorList>
            <person name="Jia N."/>
            <person name="Wang J."/>
            <person name="Shi W."/>
            <person name="Du L."/>
            <person name="Sun Y."/>
            <person name="Zhan W."/>
            <person name="Jiang J."/>
            <person name="Wang Q."/>
            <person name="Zhang B."/>
            <person name="Ji P."/>
            <person name="Sakyi L.B."/>
            <person name="Cui X."/>
            <person name="Yuan T."/>
            <person name="Jiang B."/>
            <person name="Yang W."/>
            <person name="Lam T.T.-Y."/>
            <person name="Chang Q."/>
            <person name="Ding S."/>
            <person name="Wang X."/>
            <person name="Zhu J."/>
            <person name="Ruan X."/>
            <person name="Zhao L."/>
            <person name="Wei J."/>
            <person name="Que T."/>
            <person name="Du C."/>
            <person name="Cheng J."/>
            <person name="Dai P."/>
            <person name="Han X."/>
            <person name="Huang E."/>
            <person name="Gao Y."/>
            <person name="Liu J."/>
            <person name="Shao H."/>
            <person name="Ye R."/>
            <person name="Li L."/>
            <person name="Wei W."/>
            <person name="Wang X."/>
            <person name="Wang C."/>
            <person name="Huo Q."/>
            <person name="Li W."/>
            <person name="Guo W."/>
            <person name="Chen H."/>
            <person name="Chen S."/>
            <person name="Zhou L."/>
            <person name="Zhou L."/>
            <person name="Ni X."/>
            <person name="Tian J."/>
            <person name="Zhou Y."/>
            <person name="Sheng Y."/>
            <person name="Liu T."/>
            <person name="Pan Y."/>
            <person name="Xia L."/>
            <person name="Li J."/>
            <person name="Zhao F."/>
            <person name="Cao W."/>
        </authorList>
    </citation>
    <scope>NUCLEOTIDE SEQUENCE</scope>
    <source>
        <strain evidence="2">Rmic-2018</strain>
        <tissue evidence="2">Larvae</tissue>
    </source>
</reference>
<dbReference type="Gene3D" id="3.30.420.10">
    <property type="entry name" value="Ribonuclease H-like superfamily/Ribonuclease H"/>
    <property type="match status" value="1"/>
</dbReference>
<gene>
    <name evidence="2" type="ORF">HPB51_007484</name>
</gene>
<accession>A0A9J6D481</accession>